<dbReference type="Pfam" id="PF00672">
    <property type="entry name" value="HAMP"/>
    <property type="match status" value="1"/>
</dbReference>
<keyword evidence="4" id="KW-0597">Phosphoprotein</keyword>
<dbReference type="SUPFAM" id="SSF47384">
    <property type="entry name" value="Homodimeric domain of signal transducing histidine kinase"/>
    <property type="match status" value="1"/>
</dbReference>
<comment type="catalytic activity">
    <reaction evidence="1">
        <text>ATP + protein L-histidine = ADP + protein N-phospho-L-histidine.</text>
        <dbReference type="EC" id="2.7.13.3"/>
    </reaction>
</comment>
<dbReference type="SMART" id="SM00388">
    <property type="entry name" value="HisKA"/>
    <property type="match status" value="1"/>
</dbReference>
<evidence type="ECO:0000256" key="2">
    <source>
        <dbReference type="ARBA" id="ARBA00004370"/>
    </source>
</evidence>
<name>A0A3D9HWN0_9PROT</name>
<evidence type="ECO:0000256" key="6">
    <source>
        <dbReference type="ARBA" id="ARBA00022777"/>
    </source>
</evidence>
<dbReference type="Gene3D" id="3.30.565.10">
    <property type="entry name" value="Histidine kinase-like ATPase, C-terminal domain"/>
    <property type="match status" value="1"/>
</dbReference>
<dbReference type="PRINTS" id="PR00344">
    <property type="entry name" value="BCTRLSENSOR"/>
</dbReference>
<dbReference type="SMART" id="SM00387">
    <property type="entry name" value="HATPase_c"/>
    <property type="match status" value="1"/>
</dbReference>
<evidence type="ECO:0000256" key="5">
    <source>
        <dbReference type="ARBA" id="ARBA00022679"/>
    </source>
</evidence>
<accession>A0A3D9HWN0</accession>
<dbReference type="GO" id="GO:0016020">
    <property type="term" value="C:membrane"/>
    <property type="evidence" value="ECO:0007669"/>
    <property type="project" value="UniProtKB-SubCell"/>
</dbReference>
<dbReference type="InterPro" id="IPR003594">
    <property type="entry name" value="HATPase_dom"/>
</dbReference>
<dbReference type="Proteomes" id="UP000256845">
    <property type="component" value="Unassembled WGS sequence"/>
</dbReference>
<feature type="domain" description="HAMP" evidence="11">
    <location>
        <begin position="214"/>
        <end position="266"/>
    </location>
</feature>
<dbReference type="PROSITE" id="PS50109">
    <property type="entry name" value="HIS_KIN"/>
    <property type="match status" value="1"/>
</dbReference>
<dbReference type="EMBL" id="QRDW01000001">
    <property type="protein sequence ID" value="RED53912.1"/>
    <property type="molecule type" value="Genomic_DNA"/>
</dbReference>
<dbReference type="SMART" id="SM00304">
    <property type="entry name" value="HAMP"/>
    <property type="match status" value="1"/>
</dbReference>
<dbReference type="InterPro" id="IPR004358">
    <property type="entry name" value="Sig_transdc_His_kin-like_C"/>
</dbReference>
<dbReference type="InterPro" id="IPR005467">
    <property type="entry name" value="His_kinase_dom"/>
</dbReference>
<keyword evidence="7" id="KW-0902">Two-component regulatory system</keyword>
<dbReference type="GO" id="GO:0000155">
    <property type="term" value="F:phosphorelay sensor kinase activity"/>
    <property type="evidence" value="ECO:0007669"/>
    <property type="project" value="InterPro"/>
</dbReference>
<feature type="domain" description="Histidine kinase" evidence="10">
    <location>
        <begin position="510"/>
        <end position="730"/>
    </location>
</feature>
<dbReference type="Gene3D" id="3.30.450.40">
    <property type="match status" value="1"/>
</dbReference>
<comment type="caution">
    <text evidence="12">The sequence shown here is derived from an EMBL/GenBank/DDBJ whole genome shotgun (WGS) entry which is preliminary data.</text>
</comment>
<organism evidence="12 13">
    <name type="scientific">Aestuariispira insulae</name>
    <dbReference type="NCBI Taxonomy" id="1461337"/>
    <lineage>
        <taxon>Bacteria</taxon>
        <taxon>Pseudomonadati</taxon>
        <taxon>Pseudomonadota</taxon>
        <taxon>Alphaproteobacteria</taxon>
        <taxon>Rhodospirillales</taxon>
        <taxon>Kiloniellaceae</taxon>
        <taxon>Aestuariispira</taxon>
    </lineage>
</organism>
<feature type="transmembrane region" description="Helical" evidence="9">
    <location>
        <begin position="193"/>
        <end position="212"/>
    </location>
</feature>
<keyword evidence="5" id="KW-0808">Transferase</keyword>
<dbReference type="InterPro" id="IPR029016">
    <property type="entry name" value="GAF-like_dom_sf"/>
</dbReference>
<dbReference type="InterPro" id="IPR050736">
    <property type="entry name" value="Sensor_HK_Regulatory"/>
</dbReference>
<dbReference type="SUPFAM" id="SSF158472">
    <property type="entry name" value="HAMP domain-like"/>
    <property type="match status" value="1"/>
</dbReference>
<evidence type="ECO:0000259" key="11">
    <source>
        <dbReference type="PROSITE" id="PS50885"/>
    </source>
</evidence>
<dbReference type="InterPro" id="IPR003661">
    <property type="entry name" value="HisK_dim/P_dom"/>
</dbReference>
<dbReference type="AlphaFoldDB" id="A0A3D9HWN0"/>
<dbReference type="CDD" id="cd00075">
    <property type="entry name" value="HATPase"/>
    <property type="match status" value="1"/>
</dbReference>
<comment type="subcellular location">
    <subcellularLocation>
        <location evidence="2">Membrane</location>
    </subcellularLocation>
</comment>
<feature type="transmembrane region" description="Helical" evidence="9">
    <location>
        <begin position="29"/>
        <end position="53"/>
    </location>
</feature>
<dbReference type="InterPro" id="IPR003018">
    <property type="entry name" value="GAF"/>
</dbReference>
<dbReference type="Pfam" id="PF13185">
    <property type="entry name" value="GAF_2"/>
    <property type="match status" value="1"/>
</dbReference>
<protein>
    <recommendedName>
        <fullName evidence="3">histidine kinase</fullName>
        <ecNumber evidence="3">2.7.13.3</ecNumber>
    </recommendedName>
</protein>
<dbReference type="PANTHER" id="PTHR43711">
    <property type="entry name" value="TWO-COMPONENT HISTIDINE KINASE"/>
    <property type="match status" value="1"/>
</dbReference>
<keyword evidence="13" id="KW-1185">Reference proteome</keyword>
<reference evidence="12 13" key="1">
    <citation type="submission" date="2018-07" db="EMBL/GenBank/DDBJ databases">
        <title>Genomic Encyclopedia of Type Strains, Phase III (KMG-III): the genomes of soil and plant-associated and newly described type strains.</title>
        <authorList>
            <person name="Whitman W."/>
        </authorList>
    </citation>
    <scope>NUCLEOTIDE SEQUENCE [LARGE SCALE GENOMIC DNA]</scope>
    <source>
        <strain evidence="12 13">CECT 8488</strain>
    </source>
</reference>
<keyword evidence="9" id="KW-0812">Transmembrane</keyword>
<dbReference type="CDD" id="cd06225">
    <property type="entry name" value="HAMP"/>
    <property type="match status" value="1"/>
</dbReference>
<keyword evidence="6 12" id="KW-0418">Kinase</keyword>
<evidence type="ECO:0000256" key="1">
    <source>
        <dbReference type="ARBA" id="ARBA00000085"/>
    </source>
</evidence>
<dbReference type="Gene3D" id="1.10.287.130">
    <property type="match status" value="1"/>
</dbReference>
<dbReference type="SMART" id="SM00065">
    <property type="entry name" value="GAF"/>
    <property type="match status" value="1"/>
</dbReference>
<evidence type="ECO:0000313" key="13">
    <source>
        <dbReference type="Proteomes" id="UP000256845"/>
    </source>
</evidence>
<feature type="coiled-coil region" evidence="8">
    <location>
        <begin position="254"/>
        <end position="310"/>
    </location>
</feature>
<dbReference type="CDD" id="cd00082">
    <property type="entry name" value="HisKA"/>
    <property type="match status" value="1"/>
</dbReference>
<keyword evidence="9" id="KW-1133">Transmembrane helix</keyword>
<keyword evidence="8" id="KW-0175">Coiled coil</keyword>
<gene>
    <name evidence="12" type="ORF">DFP90_101711</name>
</gene>
<dbReference type="Gene3D" id="6.10.340.10">
    <property type="match status" value="1"/>
</dbReference>
<evidence type="ECO:0000256" key="7">
    <source>
        <dbReference type="ARBA" id="ARBA00023012"/>
    </source>
</evidence>
<dbReference type="SUPFAM" id="SSF55874">
    <property type="entry name" value="ATPase domain of HSP90 chaperone/DNA topoisomerase II/histidine kinase"/>
    <property type="match status" value="1"/>
</dbReference>
<proteinExistence type="predicted"/>
<dbReference type="Pfam" id="PF00512">
    <property type="entry name" value="HisKA"/>
    <property type="match status" value="1"/>
</dbReference>
<keyword evidence="9" id="KW-0472">Membrane</keyword>
<dbReference type="PANTHER" id="PTHR43711:SF26">
    <property type="entry name" value="SENSOR HISTIDINE KINASE RCSC"/>
    <property type="match status" value="1"/>
</dbReference>
<dbReference type="OrthoDB" id="9796100at2"/>
<evidence type="ECO:0000256" key="9">
    <source>
        <dbReference type="SAM" id="Phobius"/>
    </source>
</evidence>
<evidence type="ECO:0000256" key="8">
    <source>
        <dbReference type="SAM" id="Coils"/>
    </source>
</evidence>
<evidence type="ECO:0000256" key="3">
    <source>
        <dbReference type="ARBA" id="ARBA00012438"/>
    </source>
</evidence>
<dbReference type="InterPro" id="IPR003660">
    <property type="entry name" value="HAMP_dom"/>
</dbReference>
<dbReference type="InterPro" id="IPR036097">
    <property type="entry name" value="HisK_dim/P_sf"/>
</dbReference>
<dbReference type="EC" id="2.7.13.3" evidence="3"/>
<evidence type="ECO:0000259" key="10">
    <source>
        <dbReference type="PROSITE" id="PS50109"/>
    </source>
</evidence>
<evidence type="ECO:0000256" key="4">
    <source>
        <dbReference type="ARBA" id="ARBA00022553"/>
    </source>
</evidence>
<dbReference type="RefSeq" id="WP_115935011.1">
    <property type="nucleotide sequence ID" value="NZ_QRDW01000001.1"/>
</dbReference>
<dbReference type="InterPro" id="IPR036890">
    <property type="entry name" value="HATPase_C_sf"/>
</dbReference>
<sequence>MSVETRSSDSTGDRLDSIDGSLKNMLNGLAVKVGLAIVLAEIIVLSALGTYYVSHLNKEIDNAAASRLHAVGALLQEAHLKYSSVADRQVMTELVGEELEDGMVIGATGNVFHALDPANLGRAVSQIEDLDSRWFASDQVEQQIIATEDELGSHLIGITPLFTFDSNKPFLFAYVRVNTQKSVLQKNEVRDRVLYGSLICVILTTIIIFISFNKLILRRIRRTARFARRVRDGDFGARLRQVSSDELGGLEGALNSMAIELARQKQERDLANARLREANETLENRVEERTKQLREAIDQLEREVEGHKLTGRAFRRQSSIVRLLQRITVAANESATVDDALQVCLDAVCNHFGWPIGHVYRVREDGSGELECADIWHLEDEIQFNQFKKATEKDRVVLGEGLPGRVLRSGSPVWITGGNRVQTPREKAADECGLAAGFAFPVMVGREVVAVLEFYTTSSRKPESDLFEIMRDVGVQLGRVVERRRAEKRLQKAMVRADRASRAKSEFLSALSHELRTPMNAILGFGQLLYSSETEKLSERQSEQVGTILKAGTHMIHLINQVLDLAKIEAGHYSLNTEYASIKDIIDQSLEFVRPMAKANEVTLELDLVGTTERTVYVDRPALVQSVQHILSNAILYGGKNKSVVVSCLETAGGWIRISVRDEGPGISERDRENVFKAFYRLDETRGNGEGTGIGLNITRRLVEMMGGTIDFVSEIGAGTEFFIDLPGFDQSDDTIIANDIQEPAELG</sequence>
<dbReference type="SUPFAM" id="SSF55781">
    <property type="entry name" value="GAF domain-like"/>
    <property type="match status" value="1"/>
</dbReference>
<dbReference type="Pfam" id="PF02518">
    <property type="entry name" value="HATPase_c"/>
    <property type="match status" value="1"/>
</dbReference>
<evidence type="ECO:0000313" key="12">
    <source>
        <dbReference type="EMBL" id="RED53912.1"/>
    </source>
</evidence>
<dbReference type="PROSITE" id="PS50885">
    <property type="entry name" value="HAMP"/>
    <property type="match status" value="1"/>
</dbReference>